<dbReference type="KEGG" id="dpp:DICPUDRAFT_87784"/>
<dbReference type="SUPFAM" id="SSF52047">
    <property type="entry name" value="RNI-like"/>
    <property type="match status" value="1"/>
</dbReference>
<dbReference type="GeneID" id="10501117"/>
<sequence length="359" mass="40836">MNKVNILSDNIIIKIFLNYFFDSNCITSWDTNNKERLKLQLVCKNWCNLLRNFCKSLSLSKRNIIPLYYKIENFQNINHLEILDVESPEIVTKIICNIIVNPNMKQLSSIDLSLSNLSNIHIRYILNALKFNQTINDINLEGNPLGDQSIYDLYCLLINNNNIKYLDLQNCDSKNGLVVIGNLLANKNSILGLNWSNNDSNNCIDFLCEGLKNNNTLTSLSLSGCNIDELGAISLGEALKTNKSLRYLNLSNNQFGDIGSLHLALILKNHPTLQSLDLSCNSVSIENVEKIKIIFANTGIHLKIYQNNFNNNFLIMSNNNNNSNHTNGEDEYFFDENDNMEVNSGKMYDYLSSHQMIIS</sequence>
<dbReference type="Gene3D" id="3.80.10.10">
    <property type="entry name" value="Ribonuclease Inhibitor"/>
    <property type="match status" value="2"/>
</dbReference>
<dbReference type="InterPro" id="IPR052201">
    <property type="entry name" value="LRR-containing_regulator"/>
</dbReference>
<organism evidence="2 3">
    <name type="scientific">Dictyostelium purpureum</name>
    <name type="common">Slime mold</name>
    <dbReference type="NCBI Taxonomy" id="5786"/>
    <lineage>
        <taxon>Eukaryota</taxon>
        <taxon>Amoebozoa</taxon>
        <taxon>Evosea</taxon>
        <taxon>Eumycetozoa</taxon>
        <taxon>Dictyostelia</taxon>
        <taxon>Dictyosteliales</taxon>
        <taxon>Dictyosteliaceae</taxon>
        <taxon>Dictyostelium</taxon>
    </lineage>
</organism>
<dbReference type="eggNOG" id="KOG4308">
    <property type="taxonomic scope" value="Eukaryota"/>
</dbReference>
<dbReference type="Proteomes" id="UP000001064">
    <property type="component" value="Unassembled WGS sequence"/>
</dbReference>
<evidence type="ECO:0000313" key="2">
    <source>
        <dbReference type="EMBL" id="EGC35615.1"/>
    </source>
</evidence>
<dbReference type="InterPro" id="IPR001611">
    <property type="entry name" value="Leu-rich_rpt"/>
</dbReference>
<dbReference type="PANTHER" id="PTHR24111">
    <property type="entry name" value="LEUCINE-RICH REPEAT-CONTAINING PROTEIN 34"/>
    <property type="match status" value="1"/>
</dbReference>
<dbReference type="PROSITE" id="PS51450">
    <property type="entry name" value="LRR"/>
    <property type="match status" value="1"/>
</dbReference>
<proteinExistence type="predicted"/>
<dbReference type="EMBL" id="GL871054">
    <property type="protein sequence ID" value="EGC35615.1"/>
    <property type="molecule type" value="Genomic_DNA"/>
</dbReference>
<dbReference type="RefSeq" id="XP_003287852.1">
    <property type="nucleotide sequence ID" value="XM_003287804.1"/>
</dbReference>
<gene>
    <name evidence="2" type="ORF">DICPUDRAFT_87784</name>
</gene>
<accession>F0ZKB4</accession>
<dbReference type="InParanoid" id="F0ZKB4"/>
<evidence type="ECO:0008006" key="4">
    <source>
        <dbReference type="Google" id="ProtNLM"/>
    </source>
</evidence>
<keyword evidence="3" id="KW-1185">Reference proteome</keyword>
<evidence type="ECO:0000313" key="3">
    <source>
        <dbReference type="Proteomes" id="UP000001064"/>
    </source>
</evidence>
<dbReference type="VEuPathDB" id="AmoebaDB:DICPUDRAFT_87784"/>
<name>F0ZKB4_DICPU</name>
<dbReference type="InterPro" id="IPR032675">
    <property type="entry name" value="LRR_dom_sf"/>
</dbReference>
<protein>
    <recommendedName>
        <fullName evidence="4">F-box domain-containing protein</fullName>
    </recommendedName>
</protein>
<dbReference type="PANTHER" id="PTHR24111:SF0">
    <property type="entry name" value="LEUCINE-RICH REPEAT-CONTAINING PROTEIN"/>
    <property type="match status" value="1"/>
</dbReference>
<reference evidence="3" key="1">
    <citation type="journal article" date="2011" name="Genome Biol.">
        <title>Comparative genomics of the social amoebae Dictyostelium discoideum and Dictyostelium purpureum.</title>
        <authorList>
            <consortium name="US DOE Joint Genome Institute (JGI-PGF)"/>
            <person name="Sucgang R."/>
            <person name="Kuo A."/>
            <person name="Tian X."/>
            <person name="Salerno W."/>
            <person name="Parikh A."/>
            <person name="Feasley C.L."/>
            <person name="Dalin E."/>
            <person name="Tu H."/>
            <person name="Huang E."/>
            <person name="Barry K."/>
            <person name="Lindquist E."/>
            <person name="Shapiro H."/>
            <person name="Bruce D."/>
            <person name="Schmutz J."/>
            <person name="Salamov A."/>
            <person name="Fey P."/>
            <person name="Gaudet P."/>
            <person name="Anjard C."/>
            <person name="Babu M.M."/>
            <person name="Basu S."/>
            <person name="Bushmanova Y."/>
            <person name="van der Wel H."/>
            <person name="Katoh-Kurasawa M."/>
            <person name="Dinh C."/>
            <person name="Coutinho P.M."/>
            <person name="Saito T."/>
            <person name="Elias M."/>
            <person name="Schaap P."/>
            <person name="Kay R.R."/>
            <person name="Henrissat B."/>
            <person name="Eichinger L."/>
            <person name="Rivero F."/>
            <person name="Putnam N.H."/>
            <person name="West C.M."/>
            <person name="Loomis W.F."/>
            <person name="Chisholm R.L."/>
            <person name="Shaulsky G."/>
            <person name="Strassmann J.E."/>
            <person name="Queller D.C."/>
            <person name="Kuspa A."/>
            <person name="Grigoriev I.V."/>
        </authorList>
    </citation>
    <scope>NUCLEOTIDE SEQUENCE [LARGE SCALE GENOMIC DNA]</scope>
    <source>
        <strain evidence="3">QSDP1</strain>
    </source>
</reference>
<dbReference type="AlphaFoldDB" id="F0ZKB4"/>
<dbReference type="OMA" id="WKELVEC"/>
<evidence type="ECO:0000256" key="1">
    <source>
        <dbReference type="ARBA" id="ARBA00022737"/>
    </source>
</evidence>
<dbReference type="Pfam" id="PF13516">
    <property type="entry name" value="LRR_6"/>
    <property type="match status" value="3"/>
</dbReference>
<dbReference type="SMART" id="SM00368">
    <property type="entry name" value="LRR_RI"/>
    <property type="match status" value="4"/>
</dbReference>
<dbReference type="OrthoDB" id="20811at2759"/>
<keyword evidence="1" id="KW-0677">Repeat</keyword>